<comment type="caution">
    <text evidence="1">The sequence shown here is derived from an EMBL/GenBank/DDBJ whole genome shotgun (WGS) entry which is preliminary data.</text>
</comment>
<reference evidence="1" key="1">
    <citation type="journal article" date="2023" name="G3 (Bethesda)">
        <title>A reference genome for the long-term kleptoplast-retaining sea slug Elysia crispata morphotype clarki.</title>
        <authorList>
            <person name="Eastman K.E."/>
            <person name="Pendleton A.L."/>
            <person name="Shaikh M.A."/>
            <person name="Suttiyut T."/>
            <person name="Ogas R."/>
            <person name="Tomko P."/>
            <person name="Gavelis G."/>
            <person name="Widhalm J.R."/>
            <person name="Wisecaver J.H."/>
        </authorList>
    </citation>
    <scope>NUCLEOTIDE SEQUENCE</scope>
    <source>
        <strain evidence="1">ECLA1</strain>
    </source>
</reference>
<dbReference type="EMBL" id="JAWDGP010005130">
    <property type="protein sequence ID" value="KAK3759407.1"/>
    <property type="molecule type" value="Genomic_DNA"/>
</dbReference>
<evidence type="ECO:0000313" key="1">
    <source>
        <dbReference type="EMBL" id="KAK3759407.1"/>
    </source>
</evidence>
<name>A0AAE1D6S1_9GAST</name>
<evidence type="ECO:0000313" key="2">
    <source>
        <dbReference type="Proteomes" id="UP001283361"/>
    </source>
</evidence>
<proteinExistence type="predicted"/>
<dbReference type="AlphaFoldDB" id="A0AAE1D6S1"/>
<gene>
    <name evidence="1" type="ORF">RRG08_023524</name>
</gene>
<keyword evidence="2" id="KW-1185">Reference proteome</keyword>
<sequence>MTICLVAVVHPVTFNWEEIYTKLRHSRSSYNYLRANDRSSSWHSVSGACWPLVGIHSRAHGLRRTPAAVSILLTFTQTSPR</sequence>
<dbReference type="Proteomes" id="UP001283361">
    <property type="component" value="Unassembled WGS sequence"/>
</dbReference>
<accession>A0AAE1D6S1</accession>
<protein>
    <submittedName>
        <fullName evidence="1">Uncharacterized protein</fullName>
    </submittedName>
</protein>
<organism evidence="1 2">
    <name type="scientific">Elysia crispata</name>
    <name type="common">lettuce slug</name>
    <dbReference type="NCBI Taxonomy" id="231223"/>
    <lineage>
        <taxon>Eukaryota</taxon>
        <taxon>Metazoa</taxon>
        <taxon>Spiralia</taxon>
        <taxon>Lophotrochozoa</taxon>
        <taxon>Mollusca</taxon>
        <taxon>Gastropoda</taxon>
        <taxon>Heterobranchia</taxon>
        <taxon>Euthyneura</taxon>
        <taxon>Panpulmonata</taxon>
        <taxon>Sacoglossa</taxon>
        <taxon>Placobranchoidea</taxon>
        <taxon>Plakobranchidae</taxon>
        <taxon>Elysia</taxon>
    </lineage>
</organism>